<dbReference type="KEGG" id="smiz:4412673_00027"/>
<protein>
    <recommendedName>
        <fullName evidence="5">Sortase</fullName>
    </recommendedName>
</protein>
<evidence type="ECO:0000313" key="3">
    <source>
        <dbReference type="EMBL" id="SNV35093.1"/>
    </source>
</evidence>
<reference evidence="3 4" key="1">
    <citation type="submission" date="2017-06" db="EMBL/GenBank/DDBJ databases">
        <authorList>
            <consortium name="Pathogen Informatics"/>
        </authorList>
    </citation>
    <scope>NUCLEOTIDE SEQUENCE [LARGE SCALE GENOMIC DNA]</scope>
    <source>
        <strain evidence="3 4">NCTC12149</strain>
    </source>
</reference>
<sequence>MTKKFILNLLLNLGIVFLVLSAWAGYNSGQILYLGISIALLVLLIYLKVVLLKQVSRDVKAKQEEKAKLAQQEMRQQKKRAKK</sequence>
<feature type="coiled-coil region" evidence="1">
    <location>
        <begin position="52"/>
        <end position="82"/>
    </location>
</feature>
<evidence type="ECO:0000313" key="4">
    <source>
        <dbReference type="Proteomes" id="UP000215355"/>
    </source>
</evidence>
<organism evidence="3 4">
    <name type="scientific">Sphingobacterium mizutaii</name>
    <dbReference type="NCBI Taxonomy" id="1010"/>
    <lineage>
        <taxon>Bacteria</taxon>
        <taxon>Pseudomonadati</taxon>
        <taxon>Bacteroidota</taxon>
        <taxon>Sphingobacteriia</taxon>
        <taxon>Sphingobacteriales</taxon>
        <taxon>Sphingobacteriaceae</taxon>
        <taxon>Sphingobacterium</taxon>
    </lineage>
</organism>
<dbReference type="InterPro" id="IPR045938">
    <property type="entry name" value="DUF6358"/>
</dbReference>
<name>A0AAJ4X7S6_9SPHI</name>
<gene>
    <name evidence="3" type="ORF">SAMEA4412673_00027</name>
</gene>
<evidence type="ECO:0000256" key="2">
    <source>
        <dbReference type="SAM" id="Phobius"/>
    </source>
</evidence>
<feature type="transmembrane region" description="Helical" evidence="2">
    <location>
        <begin position="31"/>
        <end position="52"/>
    </location>
</feature>
<keyword evidence="2" id="KW-0812">Transmembrane</keyword>
<keyword evidence="2" id="KW-0472">Membrane</keyword>
<dbReference type="Pfam" id="PF19885">
    <property type="entry name" value="DUF6358"/>
    <property type="match status" value="1"/>
</dbReference>
<dbReference type="RefSeq" id="WP_093100004.1">
    <property type="nucleotide sequence ID" value="NZ_CP158798.1"/>
</dbReference>
<evidence type="ECO:0000256" key="1">
    <source>
        <dbReference type="SAM" id="Coils"/>
    </source>
</evidence>
<accession>A0AAJ4X7S6</accession>
<keyword evidence="1" id="KW-0175">Coiled coil</keyword>
<dbReference type="Proteomes" id="UP000215355">
    <property type="component" value="Chromosome 1"/>
</dbReference>
<keyword evidence="2" id="KW-1133">Transmembrane helix</keyword>
<feature type="transmembrane region" description="Helical" evidence="2">
    <location>
        <begin position="5"/>
        <end position="25"/>
    </location>
</feature>
<evidence type="ECO:0008006" key="5">
    <source>
        <dbReference type="Google" id="ProtNLM"/>
    </source>
</evidence>
<proteinExistence type="predicted"/>
<dbReference type="EMBL" id="LT906468">
    <property type="protein sequence ID" value="SNV35093.1"/>
    <property type="molecule type" value="Genomic_DNA"/>
</dbReference>
<dbReference type="AlphaFoldDB" id="A0AAJ4X7S6"/>